<keyword evidence="3" id="KW-1185">Reference proteome</keyword>
<evidence type="ECO:0000313" key="3">
    <source>
        <dbReference type="Proteomes" id="UP000026901"/>
    </source>
</evidence>
<accession>A0A024B066</accession>
<dbReference type="InterPro" id="IPR032096">
    <property type="entry name" value="DUF4815"/>
</dbReference>
<name>A0A024B066_9CAUD</name>
<dbReference type="Pfam" id="PF16075">
    <property type="entry name" value="DUF4815"/>
    <property type="match status" value="1"/>
</dbReference>
<evidence type="ECO:0000313" key="2">
    <source>
        <dbReference type="EMBL" id="AHZ09830.1"/>
    </source>
</evidence>
<feature type="domain" description="DUF4815" evidence="1">
    <location>
        <begin position="11"/>
        <end position="628"/>
    </location>
</feature>
<evidence type="ECO:0000259" key="1">
    <source>
        <dbReference type="Pfam" id="PF16075"/>
    </source>
</evidence>
<dbReference type="GeneID" id="19525447"/>
<dbReference type="Proteomes" id="UP000026901">
    <property type="component" value="Segment"/>
</dbReference>
<protein>
    <submittedName>
        <fullName evidence="2">Tail protein</fullName>
    </submittedName>
</protein>
<organism evidence="2 3">
    <name type="scientific">Bacillus phage Evoli</name>
    <dbReference type="NCBI Taxonomy" id="1486658"/>
    <lineage>
        <taxon>Viruses</taxon>
        <taxon>Duplodnaviria</taxon>
        <taxon>Heunggongvirae</taxon>
        <taxon>Uroviricota</taxon>
        <taxon>Caudoviricetes</taxon>
        <taxon>Herelleviridae</taxon>
        <taxon>Bastillevirinae</taxon>
        <taxon>Bastillevirus</taxon>
        <taxon>Bastillevirus evoli</taxon>
    </lineage>
</organism>
<dbReference type="KEGG" id="vg:19525447"/>
<proteinExistence type="predicted"/>
<dbReference type="RefSeq" id="YP_009035627.1">
    <property type="nucleotide sequence ID" value="NC_024207.1"/>
</dbReference>
<dbReference type="EMBL" id="KJ489398">
    <property type="protein sequence ID" value="AHZ09830.1"/>
    <property type="molecule type" value="Genomic_DNA"/>
</dbReference>
<dbReference type="OrthoDB" id="1004at10239"/>
<sequence length="1180" mass="130688">MANVNLNEAPYYDRFAPNSNRERVLFHADRALQQSELNEMQSIFDFNVKRMGDSIFKDGAIQSGMAFNFTYVDPKDKTKGVTAITVEDGFIYLAGKIRSFTAQTIPFTGKGKEIIGVELSQKVITSADDPTLLDPTQDVANYLSEGADRLEERVVITYNKDAATSIYEFNDGDLFIEPDRPEFSLINDVLALRDKETLGSYQIEGFQMWVDKGLDANHITVGVDSGVAYVNGYRISKPSSTRIQVPKEKTTSTVNQEGYTYDSAKQRVVLSSQFVNKVSVVVGRTDSPSEASGGVRINKGVKGGRDTIPAQYTNIDDNSLKVYVGSTVYIKNTDYRLVMDGGIQYIQWGINLNGKEPDTGTAYNLTFEYDRVMVENTDYKVVRTDNENGIGWLTEVLFNVAGGTRPKANGRISVTYDYTLSREDIVTLDMKGNFTLIQGQPAREGDARIPDNVDPLTFKIGNIHLFPNSDEAIVKNTAVMRLRMEDLQVMKARLENVEYNQAILMLEKQATKSQDPLTMRGVFADAFTDFSRIDKAETTVAFSFDDAHITLSTNTPDNQKVRPKFMENESVAKSWGRLVTAPFTETAEIVQPLATSPMNVNPYQVFNKQGLLKLEPSADNWIDEQRITLYNEEFATTNINRWWAHQGDGDAGKLNDYNQWLVDNTNLLGGAQWNEASLGWLKTDKAEGVMWSSAQTTRNEMVEYMRPIDVSFSVSNLSPFANNLTLTFDGVRVDVKPTGSTVAGSQTGTVRADANGVATGTFKIPPNIRTGTREVTIRGGTATNVTDQATTTFSAQGTAKITTDTITRTHVTFNLYDPLAQSFAFPQARVVSSVGVYFASKPSSTATSENIIMQIRGLSDGGLPNRTVYAERVLTPKDINVSSDATLETKIALDDPLMVEAGQSYCVVFITDSANYTMWTATLGEDTVGVEKQTVTSQPYVNGVLFSSSNAVSWTVHQTTDMKFKIYTATFAEEGIIEFDTMRNIDSNGILLMASYLTPDNTGCSWEVKIVPQSSMGTVSIDNVPWLPLSNYSSQQTPFVVGLAKLRAKFKSNRYISPMLALDDLLFVNFVSATEGKYTTRTIDQKDAPFNTIIIEYSEAAPAGTSVTPQYSLNGGTNWVDFNLKNKKTAPDTAEFTRISITETVGNNQTSVKYRLLLKGDNRFLRPRVKKLTALNRTSI</sequence>
<reference evidence="3" key="1">
    <citation type="submission" date="2014-09" db="EMBL/GenBank/DDBJ databases">
        <authorList>
            <person name="Sauder A.B."/>
            <person name="McKenzie Q.R."/>
            <person name="Temple L.M."/>
            <person name="Alexis B.K."/>
            <person name="Al-Atrache Z."/>
            <person name="Lewis L.O."/>
            <person name="Loesser-Casey K.E."/>
            <person name="Mitchell K.J."/>
        </authorList>
    </citation>
    <scope>NUCLEOTIDE SEQUENCE [LARGE SCALE GENOMIC DNA]</scope>
</reference>